<name>A0A8J5MA34_ZINOF</name>
<organism evidence="17 18">
    <name type="scientific">Zingiber officinale</name>
    <name type="common">Ginger</name>
    <name type="synonym">Amomum zingiber</name>
    <dbReference type="NCBI Taxonomy" id="94328"/>
    <lineage>
        <taxon>Eukaryota</taxon>
        <taxon>Viridiplantae</taxon>
        <taxon>Streptophyta</taxon>
        <taxon>Embryophyta</taxon>
        <taxon>Tracheophyta</taxon>
        <taxon>Spermatophyta</taxon>
        <taxon>Magnoliopsida</taxon>
        <taxon>Liliopsida</taxon>
        <taxon>Zingiberales</taxon>
        <taxon>Zingiberaceae</taxon>
        <taxon>Zingiber</taxon>
    </lineage>
</organism>
<keyword evidence="18" id="KW-1185">Reference proteome</keyword>
<evidence type="ECO:0000256" key="5">
    <source>
        <dbReference type="ARBA" id="ARBA00022806"/>
    </source>
</evidence>
<dbReference type="InterPro" id="IPR027417">
    <property type="entry name" value="P-loop_NTPase"/>
</dbReference>
<dbReference type="GO" id="GO:0005524">
    <property type="term" value="F:ATP binding"/>
    <property type="evidence" value="ECO:0007669"/>
    <property type="project" value="UniProtKB-KW"/>
</dbReference>
<dbReference type="CDD" id="cd18787">
    <property type="entry name" value="SF2_C_DEAD"/>
    <property type="match status" value="1"/>
</dbReference>
<evidence type="ECO:0000256" key="1">
    <source>
        <dbReference type="ARBA" id="ARBA00012552"/>
    </source>
</evidence>
<dbReference type="Proteomes" id="UP000734854">
    <property type="component" value="Unassembled WGS sequence"/>
</dbReference>
<evidence type="ECO:0000259" key="15">
    <source>
        <dbReference type="PROSITE" id="PS51194"/>
    </source>
</evidence>
<feature type="region of interest" description="Disordered" evidence="13">
    <location>
        <begin position="242"/>
        <end position="271"/>
    </location>
</feature>
<feature type="domain" description="Helicase ATP-binding" evidence="14">
    <location>
        <begin position="363"/>
        <end position="533"/>
    </location>
</feature>
<evidence type="ECO:0000256" key="3">
    <source>
        <dbReference type="ARBA" id="ARBA00022741"/>
    </source>
</evidence>
<dbReference type="GO" id="GO:0003743">
    <property type="term" value="F:translation initiation factor activity"/>
    <property type="evidence" value="ECO:0007669"/>
    <property type="project" value="UniProtKB-KW"/>
</dbReference>
<feature type="region of interest" description="Disordered" evidence="13">
    <location>
        <begin position="31"/>
        <end position="50"/>
    </location>
</feature>
<dbReference type="GO" id="GO:0016787">
    <property type="term" value="F:hydrolase activity"/>
    <property type="evidence" value="ECO:0007669"/>
    <property type="project" value="UniProtKB-KW"/>
</dbReference>
<evidence type="ECO:0000256" key="9">
    <source>
        <dbReference type="ARBA" id="ARBA00024352"/>
    </source>
</evidence>
<dbReference type="Gene3D" id="3.40.50.300">
    <property type="entry name" value="P-loop containing nucleotide triphosphate hydrolases"/>
    <property type="match status" value="2"/>
</dbReference>
<dbReference type="EC" id="3.6.4.13" evidence="1"/>
<evidence type="ECO:0000313" key="17">
    <source>
        <dbReference type="EMBL" id="KAG6538110.1"/>
    </source>
</evidence>
<proteinExistence type="inferred from homology"/>
<evidence type="ECO:0000256" key="12">
    <source>
        <dbReference type="RuleBase" id="RU000492"/>
    </source>
</evidence>
<keyword evidence="5 12" id="KW-0347">Helicase</keyword>
<accession>A0A8J5MA34</accession>
<evidence type="ECO:0000259" key="16">
    <source>
        <dbReference type="PROSITE" id="PS51195"/>
    </source>
</evidence>
<dbReference type="SUPFAM" id="SSF52540">
    <property type="entry name" value="P-loop containing nucleoside triphosphate hydrolases"/>
    <property type="match status" value="1"/>
</dbReference>
<evidence type="ECO:0000259" key="14">
    <source>
        <dbReference type="PROSITE" id="PS51192"/>
    </source>
</evidence>
<dbReference type="PROSITE" id="PS51195">
    <property type="entry name" value="Q_MOTIF"/>
    <property type="match status" value="1"/>
</dbReference>
<dbReference type="PROSITE" id="PS00039">
    <property type="entry name" value="DEAD_ATP_HELICASE"/>
    <property type="match status" value="1"/>
</dbReference>
<sequence length="705" mass="78333">MTSCLRGGGGGGGGTYVFDLDVVKTSSSSWCRSSQSSASSYPSSTLSDLSNSPPLAISIKRARTPRKRPNQIYNEAAALLSATYPAVFSAVKSPRLLLSNTTNPFHPFPEPPDLLPPLPVLNDAAFLIPNPNPPSAAAAVHFHLKRKTFLTASEKDSAVSPASDVSRESNSPECPIEDDFDAESILESEVAQGIDSIIGNLTVDTSTTDSTNYPINSLLRSLVGRRISSNFELGFGLRRAPRKRDEDKQWSSNSVPMSDINPNYEPPSPPAPEKIEVVNPEQGRLKAALGLRLNHEEVVRDWADRGSVFSDRCQSLNADGQDFFTSYDEVCESFDDMGLQENLLRGIYAYGFEKPSAIQQRGIVPFCKGLDVIQQAQSGTGKTATFCSGILQQLDYGLIQCQALVLAPTRELAQQIEKVMRSLGDYLGVKVHACVGGTSVREDQRILSSGVHVVVGTPGRVFDMLRRQSLRPDCIKMFVLDEADEMLSRGFKDQIYDIFQLLPSKIQVGVFSATMPPEALEITRKFMNKPVRILVKRDELTLEGIKQFYVNVEKEEWKLDTLCDLYETLAITQSVIFVNTRRKVDWLTDNMRSRDHTVSATHGDMDQNTRDIIMREFRSGSSRVLITTDLLARGIDVQQVSLVINYDLPTQPENYLHRIGRSGRFGRKGVAINFVNRDDERMLFDIQKFYNVVIEELPSNVADLI</sequence>
<dbReference type="GO" id="GO:0003723">
    <property type="term" value="F:RNA binding"/>
    <property type="evidence" value="ECO:0007669"/>
    <property type="project" value="UniProtKB-KW"/>
</dbReference>
<dbReference type="CDD" id="cd17939">
    <property type="entry name" value="DEADc_EIF4A"/>
    <property type="match status" value="1"/>
</dbReference>
<comment type="catalytic activity">
    <reaction evidence="10">
        <text>ATP + H2O = ADP + phosphate + H(+)</text>
        <dbReference type="Rhea" id="RHEA:13065"/>
        <dbReference type="ChEBI" id="CHEBI:15377"/>
        <dbReference type="ChEBI" id="CHEBI:15378"/>
        <dbReference type="ChEBI" id="CHEBI:30616"/>
        <dbReference type="ChEBI" id="CHEBI:43474"/>
        <dbReference type="ChEBI" id="CHEBI:456216"/>
        <dbReference type="EC" id="3.6.4.13"/>
    </reaction>
</comment>
<evidence type="ECO:0000256" key="11">
    <source>
        <dbReference type="PROSITE-ProRule" id="PRU00552"/>
    </source>
</evidence>
<evidence type="ECO:0000256" key="4">
    <source>
        <dbReference type="ARBA" id="ARBA00022801"/>
    </source>
</evidence>
<keyword evidence="2" id="KW-0396">Initiation factor</keyword>
<evidence type="ECO:0000313" key="18">
    <source>
        <dbReference type="Proteomes" id="UP000734854"/>
    </source>
</evidence>
<dbReference type="InterPro" id="IPR001650">
    <property type="entry name" value="Helicase_C-like"/>
</dbReference>
<dbReference type="AlphaFoldDB" id="A0A8J5MA34"/>
<keyword evidence="8" id="KW-0648">Protein biosynthesis</keyword>
<dbReference type="SMART" id="SM00487">
    <property type="entry name" value="DEXDc"/>
    <property type="match status" value="1"/>
</dbReference>
<dbReference type="SMART" id="SM00490">
    <property type="entry name" value="HELICc"/>
    <property type="match status" value="1"/>
</dbReference>
<keyword evidence="3 12" id="KW-0547">Nucleotide-binding</keyword>
<feature type="region of interest" description="Disordered" evidence="13">
    <location>
        <begin position="155"/>
        <end position="176"/>
    </location>
</feature>
<comment type="caution">
    <text evidence="17">The sequence shown here is derived from an EMBL/GenBank/DDBJ whole genome shotgun (WGS) entry which is preliminary data.</text>
</comment>
<feature type="short sequence motif" description="Q motif" evidence="11">
    <location>
        <begin position="332"/>
        <end position="360"/>
    </location>
</feature>
<dbReference type="InterPro" id="IPR014014">
    <property type="entry name" value="RNA_helicase_DEAD_Q_motif"/>
</dbReference>
<dbReference type="FunFam" id="3.40.50.300:FF:000089">
    <property type="entry name" value="Eukaryotic initiation factor 4A-II"/>
    <property type="match status" value="1"/>
</dbReference>
<dbReference type="EMBL" id="JACMSC010000001">
    <property type="protein sequence ID" value="KAG6538110.1"/>
    <property type="molecule type" value="Genomic_DNA"/>
</dbReference>
<comment type="similarity">
    <text evidence="9">Belongs to the DEAD box helicase family. eIF4A subfamily.</text>
</comment>
<dbReference type="InterPro" id="IPR000629">
    <property type="entry name" value="RNA-helicase_DEAD-box_CS"/>
</dbReference>
<feature type="domain" description="DEAD-box RNA helicase Q" evidence="16">
    <location>
        <begin position="332"/>
        <end position="360"/>
    </location>
</feature>
<dbReference type="InterPro" id="IPR011545">
    <property type="entry name" value="DEAD/DEAH_box_helicase_dom"/>
</dbReference>
<evidence type="ECO:0000256" key="7">
    <source>
        <dbReference type="ARBA" id="ARBA00022884"/>
    </source>
</evidence>
<dbReference type="GO" id="GO:0003724">
    <property type="term" value="F:RNA helicase activity"/>
    <property type="evidence" value="ECO:0007669"/>
    <property type="project" value="UniProtKB-EC"/>
</dbReference>
<evidence type="ECO:0000256" key="8">
    <source>
        <dbReference type="ARBA" id="ARBA00022917"/>
    </source>
</evidence>
<protein>
    <recommendedName>
        <fullName evidence="1">RNA helicase</fullName>
        <ecNumber evidence="1">3.6.4.13</ecNumber>
    </recommendedName>
</protein>
<dbReference type="InterPro" id="IPR014001">
    <property type="entry name" value="Helicase_ATP-bd"/>
</dbReference>
<evidence type="ECO:0000256" key="13">
    <source>
        <dbReference type="SAM" id="MobiDB-lite"/>
    </source>
</evidence>
<keyword evidence="4 12" id="KW-0378">Hydrolase</keyword>
<gene>
    <name evidence="17" type="ORF">ZIOFF_003221</name>
</gene>
<evidence type="ECO:0000256" key="2">
    <source>
        <dbReference type="ARBA" id="ARBA00022540"/>
    </source>
</evidence>
<dbReference type="FunFam" id="3.40.50.300:FF:000031">
    <property type="entry name" value="Eukaryotic initiation factor 4A-III"/>
    <property type="match status" value="1"/>
</dbReference>
<feature type="domain" description="Helicase C-terminal" evidence="15">
    <location>
        <begin position="544"/>
        <end position="705"/>
    </location>
</feature>
<dbReference type="Pfam" id="PF00271">
    <property type="entry name" value="Helicase_C"/>
    <property type="match status" value="1"/>
</dbReference>
<evidence type="ECO:0000256" key="6">
    <source>
        <dbReference type="ARBA" id="ARBA00022840"/>
    </source>
</evidence>
<dbReference type="Pfam" id="PF00270">
    <property type="entry name" value="DEAD"/>
    <property type="match status" value="1"/>
</dbReference>
<reference evidence="17 18" key="1">
    <citation type="submission" date="2020-08" db="EMBL/GenBank/DDBJ databases">
        <title>Plant Genome Project.</title>
        <authorList>
            <person name="Zhang R.-G."/>
        </authorList>
    </citation>
    <scope>NUCLEOTIDE SEQUENCE [LARGE SCALE GENOMIC DNA]</scope>
    <source>
        <tissue evidence="17">Rhizome</tissue>
    </source>
</reference>
<dbReference type="PROSITE" id="PS51194">
    <property type="entry name" value="HELICASE_CTER"/>
    <property type="match status" value="1"/>
</dbReference>
<evidence type="ECO:0000256" key="10">
    <source>
        <dbReference type="ARBA" id="ARBA00047984"/>
    </source>
</evidence>
<dbReference type="PROSITE" id="PS51192">
    <property type="entry name" value="HELICASE_ATP_BIND_1"/>
    <property type="match status" value="1"/>
</dbReference>
<keyword evidence="6 12" id="KW-0067">ATP-binding</keyword>
<dbReference type="PANTHER" id="PTHR47958">
    <property type="entry name" value="ATP-DEPENDENT RNA HELICASE DBP3"/>
    <property type="match status" value="1"/>
</dbReference>
<keyword evidence="7" id="KW-0694">RNA-binding</keyword>